<name>A0ABQ1J0K2_9SPHN</name>
<accession>A0ABQ1J0K2</accession>
<feature type="domain" description="HNH" evidence="2">
    <location>
        <begin position="299"/>
        <end position="355"/>
    </location>
</feature>
<evidence type="ECO:0000259" key="2">
    <source>
        <dbReference type="Pfam" id="PF01844"/>
    </source>
</evidence>
<dbReference type="Pfam" id="PF01844">
    <property type="entry name" value="HNH"/>
    <property type="match status" value="1"/>
</dbReference>
<evidence type="ECO:0000313" key="4">
    <source>
        <dbReference type="Proteomes" id="UP000614261"/>
    </source>
</evidence>
<dbReference type="CDD" id="cd00085">
    <property type="entry name" value="HNHc"/>
    <property type="match status" value="1"/>
</dbReference>
<dbReference type="EMBL" id="BMGD01000002">
    <property type="protein sequence ID" value="GGB55704.1"/>
    <property type="molecule type" value="Genomic_DNA"/>
</dbReference>
<keyword evidence="4" id="KW-1185">Reference proteome</keyword>
<sequence>MPETYRIELNGQQLDATIGVEPGAIVLESRGGTGPHARNAQYSAALETILARSLGQSSNLERVLLASRDAVQAFPDAASRVLAEGPELVALGATAAATALRTRMRDFGKPAGNNVGNSTKRLRFEFAGGELVEQLKLNRVADGPQRLTTSEQRKVTPADIHAAVFALAQGGDAPNFADSRDYDLVTPGGLRFPPKKVFGLALERVLGIEAFPAHFSAGWSQPSFELLQAAGYLIVPKGEPIAGDKPAGTDSPPLPNENDDRRWVEGHPRRVEHLRRERAPGLARDKKAAVLAATGKLACEECGFEPAAKHGPAFFDAGLDVHHKVPLADLPPGTKTALVDLALLCATCHRIEHRKIALAKAG</sequence>
<dbReference type="InterPro" id="IPR002711">
    <property type="entry name" value="HNH"/>
</dbReference>
<dbReference type="RefSeq" id="WP_188513123.1">
    <property type="nucleotide sequence ID" value="NZ_BMGD01000002.1"/>
</dbReference>
<dbReference type="InterPro" id="IPR003615">
    <property type="entry name" value="HNH_nuc"/>
</dbReference>
<organism evidence="3 4">
    <name type="scientific">Blastomonas aquatica</name>
    <dbReference type="NCBI Taxonomy" id="1510276"/>
    <lineage>
        <taxon>Bacteria</taxon>
        <taxon>Pseudomonadati</taxon>
        <taxon>Pseudomonadota</taxon>
        <taxon>Alphaproteobacteria</taxon>
        <taxon>Sphingomonadales</taxon>
        <taxon>Sphingomonadaceae</taxon>
        <taxon>Blastomonas</taxon>
    </lineage>
</organism>
<feature type="region of interest" description="Disordered" evidence="1">
    <location>
        <begin position="241"/>
        <end position="262"/>
    </location>
</feature>
<comment type="caution">
    <text evidence="3">The sequence shown here is derived from an EMBL/GenBank/DDBJ whole genome shotgun (WGS) entry which is preliminary data.</text>
</comment>
<evidence type="ECO:0000313" key="3">
    <source>
        <dbReference type="EMBL" id="GGB55704.1"/>
    </source>
</evidence>
<proteinExistence type="predicted"/>
<gene>
    <name evidence="3" type="ORF">GCM10010833_08020</name>
</gene>
<protein>
    <recommendedName>
        <fullName evidence="2">HNH domain-containing protein</fullName>
    </recommendedName>
</protein>
<evidence type="ECO:0000256" key="1">
    <source>
        <dbReference type="SAM" id="MobiDB-lite"/>
    </source>
</evidence>
<dbReference type="Proteomes" id="UP000614261">
    <property type="component" value="Unassembled WGS sequence"/>
</dbReference>
<reference evidence="4" key="1">
    <citation type="journal article" date="2019" name="Int. J. Syst. Evol. Microbiol.">
        <title>The Global Catalogue of Microorganisms (GCM) 10K type strain sequencing project: providing services to taxonomists for standard genome sequencing and annotation.</title>
        <authorList>
            <consortium name="The Broad Institute Genomics Platform"/>
            <consortium name="The Broad Institute Genome Sequencing Center for Infectious Disease"/>
            <person name="Wu L."/>
            <person name="Ma J."/>
        </authorList>
    </citation>
    <scope>NUCLEOTIDE SEQUENCE [LARGE SCALE GENOMIC DNA]</scope>
    <source>
        <strain evidence="4">CGMCC 1.12851</strain>
    </source>
</reference>